<reference evidence="2 3" key="1">
    <citation type="submission" date="2019-03" db="EMBL/GenBank/DDBJ databases">
        <title>Metabolic potential of uncultured bacteria and archaea associated with petroleum seepage in deep-sea sediments.</title>
        <authorList>
            <person name="Dong X."/>
            <person name="Hubert C."/>
        </authorList>
    </citation>
    <scope>NUCLEOTIDE SEQUENCE [LARGE SCALE GENOMIC DNA]</scope>
    <source>
        <strain evidence="2">E44_bin18</strain>
    </source>
</reference>
<dbReference type="PANTHER" id="PTHR33531">
    <property type="entry name" value="RUBRERYTHRIN SUBFAMILY"/>
    <property type="match status" value="1"/>
</dbReference>
<dbReference type="Gene3D" id="1.20.1260.10">
    <property type="match status" value="1"/>
</dbReference>
<dbReference type="Pfam" id="PF02915">
    <property type="entry name" value="Rubrerythrin"/>
    <property type="match status" value="1"/>
</dbReference>
<dbReference type="Proteomes" id="UP000315525">
    <property type="component" value="Unassembled WGS sequence"/>
</dbReference>
<dbReference type="PANTHER" id="PTHR33531:SF10">
    <property type="entry name" value="BLR7895 PROTEIN"/>
    <property type="match status" value="1"/>
</dbReference>
<sequence>MDLSRFSEEELLLTAMRSEIESKDFYAKLASRVKNFLLKDRLEFLSKEEEKHRTFFENTFRDKFPGKKLVLPKKSPVPLPELKIPDESVAISEVFWSAMQAEKAAHEFYTGLAERLSGNDQLKKSILYIATMEMGHYKLLEVERENAERFEDYDVEWPLFHVGP</sequence>
<protein>
    <submittedName>
        <fullName evidence="2">Rubrerythrin</fullName>
    </submittedName>
</protein>
<dbReference type="CDD" id="cd01045">
    <property type="entry name" value="Ferritin_like_AB"/>
    <property type="match status" value="1"/>
</dbReference>
<evidence type="ECO:0000313" key="2">
    <source>
        <dbReference type="EMBL" id="TET46539.1"/>
    </source>
</evidence>
<proteinExistence type="predicted"/>
<dbReference type="SUPFAM" id="SSF47240">
    <property type="entry name" value="Ferritin-like"/>
    <property type="match status" value="1"/>
</dbReference>
<dbReference type="InterPro" id="IPR009078">
    <property type="entry name" value="Ferritin-like_SF"/>
</dbReference>
<gene>
    <name evidence="2" type="ORF">E3J62_04060</name>
</gene>
<evidence type="ECO:0000259" key="1">
    <source>
        <dbReference type="Pfam" id="PF02915"/>
    </source>
</evidence>
<dbReference type="InterPro" id="IPR003251">
    <property type="entry name" value="Rr_diiron-bd_dom"/>
</dbReference>
<accession>A0A523UW20</accession>
<comment type="caution">
    <text evidence="2">The sequence shown here is derived from an EMBL/GenBank/DDBJ whole genome shotgun (WGS) entry which is preliminary data.</text>
</comment>
<dbReference type="EMBL" id="SOJN01000049">
    <property type="protein sequence ID" value="TET46539.1"/>
    <property type="molecule type" value="Genomic_DNA"/>
</dbReference>
<dbReference type="AlphaFoldDB" id="A0A523UW20"/>
<dbReference type="GO" id="GO:0046872">
    <property type="term" value="F:metal ion binding"/>
    <property type="evidence" value="ECO:0007669"/>
    <property type="project" value="InterPro"/>
</dbReference>
<name>A0A523UW20_UNCT6</name>
<organism evidence="2 3">
    <name type="scientific">candidate division TA06 bacterium</name>
    <dbReference type="NCBI Taxonomy" id="2250710"/>
    <lineage>
        <taxon>Bacteria</taxon>
        <taxon>Bacteria division TA06</taxon>
    </lineage>
</organism>
<dbReference type="InterPro" id="IPR012347">
    <property type="entry name" value="Ferritin-like"/>
</dbReference>
<evidence type="ECO:0000313" key="3">
    <source>
        <dbReference type="Proteomes" id="UP000315525"/>
    </source>
</evidence>
<dbReference type="GO" id="GO:0016491">
    <property type="term" value="F:oxidoreductase activity"/>
    <property type="evidence" value="ECO:0007669"/>
    <property type="project" value="InterPro"/>
</dbReference>
<feature type="domain" description="Rubrerythrin diiron-binding" evidence="1">
    <location>
        <begin position="10"/>
        <end position="140"/>
    </location>
</feature>